<keyword evidence="2" id="KW-0805">Transcription regulation</keyword>
<evidence type="ECO:0000256" key="3">
    <source>
        <dbReference type="ARBA" id="ARBA00023125"/>
    </source>
</evidence>
<evidence type="ECO:0000256" key="1">
    <source>
        <dbReference type="ARBA" id="ARBA00009437"/>
    </source>
</evidence>
<dbReference type="Proteomes" id="UP001501600">
    <property type="component" value="Unassembled WGS sequence"/>
</dbReference>
<dbReference type="Gene3D" id="1.10.10.10">
    <property type="entry name" value="Winged helix-like DNA-binding domain superfamily/Winged helix DNA-binding domain"/>
    <property type="match status" value="1"/>
</dbReference>
<proteinExistence type="inferred from homology"/>
<dbReference type="SUPFAM" id="SSF46785">
    <property type="entry name" value="Winged helix' DNA-binding domain"/>
    <property type="match status" value="1"/>
</dbReference>
<evidence type="ECO:0000313" key="7">
    <source>
        <dbReference type="Proteomes" id="UP001501600"/>
    </source>
</evidence>
<dbReference type="InterPro" id="IPR058163">
    <property type="entry name" value="LysR-type_TF_proteobact-type"/>
</dbReference>
<organism evidence="6 7">
    <name type="scientific">Ferrimonas gelatinilytica</name>
    <dbReference type="NCBI Taxonomy" id="1255257"/>
    <lineage>
        <taxon>Bacteria</taxon>
        <taxon>Pseudomonadati</taxon>
        <taxon>Pseudomonadota</taxon>
        <taxon>Gammaproteobacteria</taxon>
        <taxon>Alteromonadales</taxon>
        <taxon>Ferrimonadaceae</taxon>
        <taxon>Ferrimonas</taxon>
    </lineage>
</organism>
<evidence type="ECO:0000256" key="2">
    <source>
        <dbReference type="ARBA" id="ARBA00023015"/>
    </source>
</evidence>
<accession>A0ABP9RYI8</accession>
<dbReference type="InterPro" id="IPR036388">
    <property type="entry name" value="WH-like_DNA-bd_sf"/>
</dbReference>
<dbReference type="PROSITE" id="PS50931">
    <property type="entry name" value="HTH_LYSR"/>
    <property type="match status" value="1"/>
</dbReference>
<sequence>MKALQDLRIFVETARLGSLSAAARALALSPAVASAAMKRLEGELGQPLFVRSTRQLRLTRAGERFLESCQPALDLLDEGSASLREDELHLSGQINLSAPSDLGRRWLVDWLDEFMQHHPSLSVRLHLSDSLADLYRQPLDLVLRYGKPEDSSLVCLPISQENFRVLCASPSYLRQHPPPSTPRDLVGHNCLCFALGDRLHQSWRLVSGQAATSQSVVVQVSGNRAANDGDVVHRWALAGRGVAFKSLLDIGEDLAQGRLVRLCPAWRGEPVPLSLLCASRAQLSPSIQALKLFLQQKVASQLTQFMAL</sequence>
<dbReference type="InterPro" id="IPR036390">
    <property type="entry name" value="WH_DNA-bd_sf"/>
</dbReference>
<comment type="caution">
    <text evidence="6">The sequence shown here is derived from an EMBL/GenBank/DDBJ whole genome shotgun (WGS) entry which is preliminary data.</text>
</comment>
<dbReference type="EMBL" id="BAABLF010000005">
    <property type="protein sequence ID" value="GAA5188344.1"/>
    <property type="molecule type" value="Genomic_DNA"/>
</dbReference>
<protein>
    <submittedName>
        <fullName evidence="6">LysR family transcriptional regulator</fullName>
    </submittedName>
</protein>
<keyword evidence="4" id="KW-0804">Transcription</keyword>
<dbReference type="CDD" id="cd08422">
    <property type="entry name" value="PBP2_CrgA_like"/>
    <property type="match status" value="1"/>
</dbReference>
<keyword evidence="3" id="KW-0238">DNA-binding</keyword>
<dbReference type="PANTHER" id="PTHR30537">
    <property type="entry name" value="HTH-TYPE TRANSCRIPTIONAL REGULATOR"/>
    <property type="match status" value="1"/>
</dbReference>
<evidence type="ECO:0000313" key="6">
    <source>
        <dbReference type="EMBL" id="GAA5188344.1"/>
    </source>
</evidence>
<reference evidence="7" key="1">
    <citation type="journal article" date="2019" name="Int. J. Syst. Evol. Microbiol.">
        <title>The Global Catalogue of Microorganisms (GCM) 10K type strain sequencing project: providing services to taxonomists for standard genome sequencing and annotation.</title>
        <authorList>
            <consortium name="The Broad Institute Genomics Platform"/>
            <consortium name="The Broad Institute Genome Sequencing Center for Infectious Disease"/>
            <person name="Wu L."/>
            <person name="Ma J."/>
        </authorList>
    </citation>
    <scope>NUCLEOTIDE SEQUENCE [LARGE SCALE GENOMIC DNA]</scope>
    <source>
        <strain evidence="7">JCM 18720</strain>
    </source>
</reference>
<comment type="similarity">
    <text evidence="1">Belongs to the LysR transcriptional regulatory family.</text>
</comment>
<dbReference type="SUPFAM" id="SSF53850">
    <property type="entry name" value="Periplasmic binding protein-like II"/>
    <property type="match status" value="1"/>
</dbReference>
<name>A0ABP9RYI8_9GAMM</name>
<dbReference type="RefSeq" id="WP_345315768.1">
    <property type="nucleotide sequence ID" value="NZ_BAABLF010000005.1"/>
</dbReference>
<dbReference type="Pfam" id="PF00126">
    <property type="entry name" value="HTH_1"/>
    <property type="match status" value="1"/>
</dbReference>
<dbReference type="Gene3D" id="3.40.190.290">
    <property type="match status" value="1"/>
</dbReference>
<dbReference type="Pfam" id="PF03466">
    <property type="entry name" value="LysR_substrate"/>
    <property type="match status" value="1"/>
</dbReference>
<gene>
    <name evidence="6" type="ORF">GCM10025772_08170</name>
</gene>
<feature type="domain" description="HTH lysR-type" evidence="5">
    <location>
        <begin position="1"/>
        <end position="59"/>
    </location>
</feature>
<dbReference type="PANTHER" id="PTHR30537:SF21">
    <property type="entry name" value="HTH-TYPE TRANSCRIPTIONAL REGULATOR SINR-RELATED"/>
    <property type="match status" value="1"/>
</dbReference>
<dbReference type="InterPro" id="IPR000847">
    <property type="entry name" value="LysR_HTH_N"/>
</dbReference>
<evidence type="ECO:0000259" key="5">
    <source>
        <dbReference type="PROSITE" id="PS50931"/>
    </source>
</evidence>
<evidence type="ECO:0000256" key="4">
    <source>
        <dbReference type="ARBA" id="ARBA00023163"/>
    </source>
</evidence>
<dbReference type="InterPro" id="IPR005119">
    <property type="entry name" value="LysR_subst-bd"/>
</dbReference>
<keyword evidence="7" id="KW-1185">Reference proteome</keyword>